<keyword evidence="1 4" id="KW-0808">Transferase</keyword>
<proteinExistence type="predicted"/>
<evidence type="ECO:0000313" key="4">
    <source>
        <dbReference type="EMBL" id="ETF00430.1"/>
    </source>
</evidence>
<comment type="caution">
    <text evidence="4">The sequence shown here is derived from an EMBL/GenBank/DDBJ whole genome shotgun (WGS) entry which is preliminary data.</text>
</comment>
<dbReference type="eggNOG" id="COG0456">
    <property type="taxonomic scope" value="Bacteria"/>
</dbReference>
<accession>V8QM90</accession>
<dbReference type="InterPro" id="IPR016181">
    <property type="entry name" value="Acyl_CoA_acyltransferase"/>
</dbReference>
<gene>
    <name evidence="4" type="ORF">W822_21975</name>
</gene>
<dbReference type="InterPro" id="IPR000182">
    <property type="entry name" value="GNAT_dom"/>
</dbReference>
<keyword evidence="5" id="KW-1185">Reference proteome</keyword>
<evidence type="ECO:0000313" key="5">
    <source>
        <dbReference type="Proteomes" id="UP000018733"/>
    </source>
</evidence>
<evidence type="ECO:0000256" key="2">
    <source>
        <dbReference type="ARBA" id="ARBA00023315"/>
    </source>
</evidence>
<reference evidence="4 5" key="1">
    <citation type="journal article" date="2014" name="Genome Announc.">
        <title>Draft Genome Sequence of Advenella kashmirensis Strain W13003, a Polycyclic Aromatic Hydrocarbon-Degrading Bacterium.</title>
        <authorList>
            <person name="Wang X."/>
            <person name="Jin D."/>
            <person name="Zhou L."/>
            <person name="Wu L."/>
            <person name="An W."/>
            <person name="Zhao L."/>
        </authorList>
    </citation>
    <scope>NUCLEOTIDE SEQUENCE [LARGE SCALE GENOMIC DNA]</scope>
    <source>
        <strain evidence="4 5">W13003</strain>
    </source>
</reference>
<dbReference type="HOGENOM" id="CLU_013985_34_1_4"/>
<dbReference type="Gene3D" id="3.40.630.30">
    <property type="match status" value="1"/>
</dbReference>
<evidence type="ECO:0000259" key="3">
    <source>
        <dbReference type="PROSITE" id="PS51186"/>
    </source>
</evidence>
<dbReference type="PROSITE" id="PS51186">
    <property type="entry name" value="GNAT"/>
    <property type="match status" value="1"/>
</dbReference>
<dbReference type="EMBL" id="AYXT01000014">
    <property type="protein sequence ID" value="ETF00430.1"/>
    <property type="molecule type" value="Genomic_DNA"/>
</dbReference>
<keyword evidence="2" id="KW-0012">Acyltransferase</keyword>
<protein>
    <submittedName>
        <fullName evidence="4">Acetyltransferase GCN5</fullName>
    </submittedName>
</protein>
<dbReference type="InterPro" id="IPR050832">
    <property type="entry name" value="Bact_Acetyltransf"/>
</dbReference>
<dbReference type="SUPFAM" id="SSF55729">
    <property type="entry name" value="Acyl-CoA N-acyltransferases (Nat)"/>
    <property type="match status" value="1"/>
</dbReference>
<dbReference type="PANTHER" id="PTHR43877">
    <property type="entry name" value="AMINOALKYLPHOSPHONATE N-ACETYLTRANSFERASE-RELATED-RELATED"/>
    <property type="match status" value="1"/>
</dbReference>
<dbReference type="NCBIfam" id="NF002959">
    <property type="entry name" value="PRK03624.1"/>
    <property type="match status" value="1"/>
</dbReference>
<sequence>MELRPFQADDTDQTVALWQACGLTRPWNDPYKDIRRKLDEDPLLFRVAVYDTQVIGSVMAGFDGHRGWIYYLAVLPQYQSRGLGKRLVQDAEARLHAIGCPKIQLMIRQENTAVSAFYQTLGYEPADVVVLGKRLIADQ</sequence>
<dbReference type="STRING" id="1424334.W822_21975"/>
<dbReference type="PATRIC" id="fig|1424334.3.peg.4404"/>
<organism evidence="4 5">
    <name type="scientific">Advenella kashmirensis W13003</name>
    <dbReference type="NCBI Taxonomy" id="1424334"/>
    <lineage>
        <taxon>Bacteria</taxon>
        <taxon>Pseudomonadati</taxon>
        <taxon>Pseudomonadota</taxon>
        <taxon>Betaproteobacteria</taxon>
        <taxon>Burkholderiales</taxon>
        <taxon>Alcaligenaceae</taxon>
    </lineage>
</organism>
<name>V8QM90_9BURK</name>
<dbReference type="GO" id="GO:0016747">
    <property type="term" value="F:acyltransferase activity, transferring groups other than amino-acyl groups"/>
    <property type="evidence" value="ECO:0007669"/>
    <property type="project" value="InterPro"/>
</dbReference>
<evidence type="ECO:0000256" key="1">
    <source>
        <dbReference type="ARBA" id="ARBA00022679"/>
    </source>
</evidence>
<dbReference type="Pfam" id="PF00583">
    <property type="entry name" value="Acetyltransf_1"/>
    <property type="match status" value="1"/>
</dbReference>
<dbReference type="CDD" id="cd04301">
    <property type="entry name" value="NAT_SF"/>
    <property type="match status" value="1"/>
</dbReference>
<dbReference type="Proteomes" id="UP000018733">
    <property type="component" value="Unassembled WGS sequence"/>
</dbReference>
<feature type="domain" description="N-acetyltransferase" evidence="3">
    <location>
        <begin position="1"/>
        <end position="139"/>
    </location>
</feature>
<dbReference type="AlphaFoldDB" id="V8QM90"/>